<dbReference type="OrthoDB" id="289038at2759"/>
<sequence>MSEELQAMKQLLSQLEKLKTVKSEQQYEPILQALQRVEQYMEETLTADGRQYLPELVNICVNLIINHKAYPERVIQNLEAFIKCVLKYICNNIQEEKVSQMFRTIMDPSRMIYEHNAHRTEWHDQFIKYSYSLNPQYKQFIDQIQVGTYVDCMRFCRSTGRQNWSRGVVEELNEDNIKVRYLNEQSVTHIYNIRSGNIMPYRTRSQKLDQMFNFQVGQLILATQSDKWVLSTIQERFEENDVEPILKYNVAFRFYTEEGTTVDDASQMRYIGYNKYHDESITACHPRLAICGDHILRRFNSIEQYIDDSYDILYEQDYQEEKFYAILRPKQSKSFLLISFINHFGYLEGFDKILNIQSVDILANYMSAIGNIHAQLFRSFCQEYVPKLQGLRQTLLHSDEQTLRNMGREKMNLIIQAFKYLLDRIMNEDQRREWLQKLSLEFVQVCFNCNFLDKKIMGLKLLTDMLKQASCDKCPQTILQWIETENIMETLFHHNTHLQLLERTKELIRLYLNIDYAFTSKHMQMIWDLMQQNDNELRPIIFKLINEIAFQMRDYHVSYFLEQIKQLKEDQILIEHVQLLFEMNRYQIKNQELICLTIDTLWRIIEYAGQSSKQTLEDKSRLYLCDLIKNLEIKEIKVQMVQKLINNIQLMKVESSSIKILSHLICSFPQKQLSQPQQQQSENNAESQVMMYPFVQNNPQNMLTQKIKEEIEQSSNNEIKTQEITQDEFVKELILQSNINHILRQNIENLRIQNKSINADNLQESARYMNKLQERILLIKTLIKINGTAANIIDQQFLDLIWNEIILRPICKQECDMASNWLRDLVEKDEQFSQTELDAFFRRLLNSDSHLSESAFNCFQAILYYVNQKEYRLHRQQFSLNQNCDQYGNVISITNTNVNENDQQLQLNILVDVNKIIGIEYLWHIVFNSQLDKAVQLLVKLNLSQQEQFIEKILDKMDCKDEYTILKCLEVLKNLLNETETKGVGSLLSLDGLIKGDAFSINIINEMGDGASNNRITIKVYSRMTMFELRRLIAKELQTNWEQIKLVRNGVTVLDTDNGKTLKQMNIRKSEIINVYRRKTKPIPQLPLVEDNKLTPKFIQVLHKLFELYSTDGKMNSEQLSNFGVKAANDESFKQGKKIKEVLDTYGEQKGYLSVENFISFYEDCCIQQKITPIVWKNLHSFGYKNDLTLVENDEVDLNEQELPRYQLAHNQRFYKLMFNFINQSDLVAQECWKLLCSLPVFEAAKQRILNFEDFTKDRSYELIYSIKIIEHLLCTQEYCRNFVQYGGFKQLQYVLNNLESENNKIVKLVQCLILNILSRHIAAQFQPTFNNIYQIQQHVKQPIQANFDIIAQLIDGTYPSQSDNKPLLRVKETEEFLELVKFMNGLDIQIDYVDLLRYVINMQLDITEDRFIIEYVLILITTIVGYNLGNCLNYFVSLILSIKQRYEQLLYAPKQLLIRKFAGNSLFLIFKCQNQLGSSLINMLIELFPKNENKDSSSFFDLLAKMIQESKYSDRVFAQNIITQLKEYEPTESRIGLTSDKTLTGLLSILESLSIVDQSILTQQLIMYLYQVHLFCFHLNTFQITPQKQHTPEYVKSKSPESRKIVYRIIILYLKQNYYPEILDLNTIIYQIMIFNGFDIKFNPKTYHGFVGIRNLGCICYMNAMMQQFFMTPEFRYCMLRAEDGVEVKVVQYKDNYGLEHQIDDNSIHQFQKLLAYLELSERPDFNPQYFCYSFKDYDNQPVNVSLQQDAQEFLNQFFDRLDNQLKNKGWQQFIESIYGGQACSQMICNGCKNMREKFDLFYTLSVKVKGVKSIHESFESMINGEVIKDYYCEQCKQKNDLIKRQCLQTLPNVLIVHIQRIVFNLDIFMNEKLSTRLEFPHNLNLLNYTREGLLNLDIKQQSYYQYKLKGVVVHKGTAQYGHYYSLINTKDEKWLKFNDSVIEDFDVKRLPHECYGGKDTEDAQDFQESGSSTNAYILVYERIQKEQVELKFSNIQQKQEIMSKFDRVMQEENNEELSYQLDYKTMTQQYIPDSLYQEIWHDNHRFMMERHIYSDEFFRFVKEVGEAFPFPQDYILITNPEQVPQYFGIYNNYQQIQGVERIQCLLQNLTYIAIELISRSSDHSTIKGYVLIIMNLINIIPTFAFSIFQNMIVNRQIRVFNVLLCAPDYSIRQAIQQILLHYINVITYIHALTLNTDLLDVQQPENTSLYYDQIVIKFLLDMIQKLQNDVAKNPTKFIYYFTFWKDFVKSSVTNVKFANQIELVSIFADFFMEKQSPQGLQKTKFYEFILEKKITMASKMVVPFYSQLFQCIQYLLQNQNYELSKNDTICLQAQIFYKRALTECQDFEAIKQIIQRMVFANEPLSRSIIEVLLEEINKANYENVGQFLGLAYNLLNIYDTYQQERIEWLLGFPEPNYNDKYTTGCQTNLGYPSILYQSHIGSQNENISILNLLFENQKRFQNVAIQMMKMVIAAANVNKQVFSYLVNLPPPCYLYSKYTDWFEGFLNEFLDDCKKYPVVATNIFFNKQKEVEETLQFWQQFKTNYSQVTEIGLFDPIQPIYILGNTIQTELVSSVVQVNGVILECYESTVYFTESKPTMISNNVFPISILYDNIYLQTLKVDPSSNIHNIIQKQGSLTIPKPPPLPKKKDVIDGIDFGTCINTSIKQKKQECMMLISQFQMELENNKESNKQQDLDLNKLLDTDSNKQPDTDSNKQSEVNNTIPIIQFGETTQQLIQCDIDLQIAPMLKRFMLNNTTNQTLHIAYQITLDPDIMANFKHPAKICKVVPPNTTVYLTTIMKTIPSMDWGLFIETMDINFNEQNNSATQQTKKQVRIDEEVQVFMPNLKPEIGPKIDDQMQCPVCTYLQSNSNHFCEMCTFEFK</sequence>
<feature type="domain" description="USP" evidence="3">
    <location>
        <begin position="1652"/>
        <end position="1985"/>
    </location>
</feature>
<dbReference type="GO" id="GO:0005634">
    <property type="term" value="C:nucleus"/>
    <property type="evidence" value="ECO:0007669"/>
    <property type="project" value="TreeGrafter"/>
</dbReference>
<dbReference type="PANTHER" id="PTHR24006:SF827">
    <property type="entry name" value="UBIQUITIN CARBOXYL-TERMINAL HYDROLASE 34"/>
    <property type="match status" value="1"/>
</dbReference>
<protein>
    <recommendedName>
        <fullName evidence="6">Ubiquitinyl hydrolase 1</fullName>
    </recommendedName>
</protein>
<dbReference type="PANTHER" id="PTHR24006">
    <property type="entry name" value="UBIQUITIN CARBOXYL-TERMINAL HYDROLASE"/>
    <property type="match status" value="1"/>
</dbReference>
<evidence type="ECO:0000259" key="3">
    <source>
        <dbReference type="PROSITE" id="PS50235"/>
    </source>
</evidence>
<proteinExistence type="predicted"/>
<dbReference type="Pfam" id="PF00443">
    <property type="entry name" value="UCH"/>
    <property type="match status" value="1"/>
</dbReference>
<dbReference type="PROSITE" id="PS50235">
    <property type="entry name" value="USP_3"/>
    <property type="match status" value="1"/>
</dbReference>
<evidence type="ECO:0000313" key="4">
    <source>
        <dbReference type="EMBL" id="CAD8096454.1"/>
    </source>
</evidence>
<dbReference type="InterPro" id="IPR001394">
    <property type="entry name" value="Peptidase_C19_UCH"/>
</dbReference>
<keyword evidence="5" id="KW-1185">Reference proteome</keyword>
<evidence type="ECO:0000256" key="1">
    <source>
        <dbReference type="SAM" id="Coils"/>
    </source>
</evidence>
<evidence type="ECO:0000313" key="5">
    <source>
        <dbReference type="Proteomes" id="UP000692954"/>
    </source>
</evidence>
<dbReference type="PROSITE" id="PS50053">
    <property type="entry name" value="UBIQUITIN_2"/>
    <property type="match status" value="1"/>
</dbReference>
<comment type="caution">
    <text evidence="4">The sequence shown here is derived from an EMBL/GenBank/DDBJ whole genome shotgun (WGS) entry which is preliminary data.</text>
</comment>
<dbReference type="GO" id="GO:0005829">
    <property type="term" value="C:cytosol"/>
    <property type="evidence" value="ECO:0007669"/>
    <property type="project" value="TreeGrafter"/>
</dbReference>
<dbReference type="InterPro" id="IPR018200">
    <property type="entry name" value="USP_CS"/>
</dbReference>
<dbReference type="GO" id="GO:0016579">
    <property type="term" value="P:protein deubiquitination"/>
    <property type="evidence" value="ECO:0007669"/>
    <property type="project" value="InterPro"/>
</dbReference>
<organism evidence="4 5">
    <name type="scientific">Paramecium sonneborni</name>
    <dbReference type="NCBI Taxonomy" id="65129"/>
    <lineage>
        <taxon>Eukaryota</taxon>
        <taxon>Sar</taxon>
        <taxon>Alveolata</taxon>
        <taxon>Ciliophora</taxon>
        <taxon>Intramacronucleata</taxon>
        <taxon>Oligohymenophorea</taxon>
        <taxon>Peniculida</taxon>
        <taxon>Parameciidae</taxon>
        <taxon>Paramecium</taxon>
    </lineage>
</organism>
<gene>
    <name evidence="4" type="ORF">PSON_ATCC_30995.1.T0660171</name>
</gene>
<dbReference type="InterPro" id="IPR050164">
    <property type="entry name" value="Peptidase_C19"/>
</dbReference>
<reference evidence="4" key="1">
    <citation type="submission" date="2021-01" db="EMBL/GenBank/DDBJ databases">
        <authorList>
            <consortium name="Genoscope - CEA"/>
            <person name="William W."/>
        </authorList>
    </citation>
    <scope>NUCLEOTIDE SEQUENCE</scope>
</reference>
<dbReference type="PROSITE" id="PS00973">
    <property type="entry name" value="USP_2"/>
    <property type="match status" value="1"/>
</dbReference>
<keyword evidence="1" id="KW-0175">Coiled coil</keyword>
<dbReference type="FunFam" id="3.90.70.10:FF:000022">
    <property type="entry name" value="Ubiquitin carboxyl-terminal hydrolase 24"/>
    <property type="match status" value="1"/>
</dbReference>
<evidence type="ECO:0000259" key="2">
    <source>
        <dbReference type="PROSITE" id="PS50053"/>
    </source>
</evidence>
<feature type="coiled-coil region" evidence="1">
    <location>
        <begin position="1"/>
        <end position="28"/>
    </location>
</feature>
<name>A0A8S1P2L3_9CILI</name>
<accession>A0A8S1P2L3</accession>
<dbReference type="InterPro" id="IPR028889">
    <property type="entry name" value="USP"/>
</dbReference>
<dbReference type="GO" id="GO:0004843">
    <property type="term" value="F:cysteine-type deubiquitinase activity"/>
    <property type="evidence" value="ECO:0007669"/>
    <property type="project" value="InterPro"/>
</dbReference>
<feature type="domain" description="Ubiquitin-like" evidence="2">
    <location>
        <begin position="999"/>
        <end position="1082"/>
    </location>
</feature>
<dbReference type="InterPro" id="IPR000626">
    <property type="entry name" value="Ubiquitin-like_dom"/>
</dbReference>
<evidence type="ECO:0008006" key="6">
    <source>
        <dbReference type="Google" id="ProtNLM"/>
    </source>
</evidence>
<dbReference type="Proteomes" id="UP000692954">
    <property type="component" value="Unassembled WGS sequence"/>
</dbReference>
<dbReference type="EMBL" id="CAJJDN010000066">
    <property type="protein sequence ID" value="CAD8096454.1"/>
    <property type="molecule type" value="Genomic_DNA"/>
</dbReference>